<dbReference type="InterPro" id="IPR050351">
    <property type="entry name" value="BphY/WalK/GraS-like"/>
</dbReference>
<evidence type="ECO:0000256" key="8">
    <source>
        <dbReference type="SAM" id="Phobius"/>
    </source>
</evidence>
<dbReference type="PROSITE" id="PS50109">
    <property type="entry name" value="HIS_KIN"/>
    <property type="match status" value="1"/>
</dbReference>
<sequence length="378" mass="43407">MRKSSFLKKIFLYSLFIMLFIIIIAHITIWIVVPKVCIVDGGNIMSENVGVVAELDTSDMLMKSLSEGLVYSFLGCTIVIFAVSYFGARMIVKPIKEMVAITKRMANLEAGISCSVYTNDEFEQLSNNINQLYEKLFFTIEQLREQLESAAKNEKFKIDFLYAASHELKTPLTACNAMLENMILKIGKYKDYSKYLPECKMMIEELNLMVQNILETTRLNGEGKNIIKEKIKIADFLSEIIVPYEMIAKAKKIHFSVNISSDDEIVTDKNLLRKAISNIIMNAVLYTETGKSVELNYTQYMLEIVNEGEIIEGENLKKIFEPFFRMESSHSREHGGSGLGLYIVHTILTILDIPYDFRKNHTNESQMKFVIYFRNKIK</sequence>
<protein>
    <recommendedName>
        <fullName evidence="3">histidine kinase</fullName>
        <ecNumber evidence="3">2.7.13.3</ecNumber>
    </recommendedName>
</protein>
<evidence type="ECO:0000256" key="5">
    <source>
        <dbReference type="ARBA" id="ARBA00022679"/>
    </source>
</evidence>
<dbReference type="InterPro" id="IPR036097">
    <property type="entry name" value="HisK_dim/P_sf"/>
</dbReference>
<name>A0A2N5NHC5_MEDGN</name>
<dbReference type="Proteomes" id="UP000234849">
    <property type="component" value="Unassembled WGS sequence"/>
</dbReference>
<evidence type="ECO:0000256" key="2">
    <source>
        <dbReference type="ARBA" id="ARBA00004370"/>
    </source>
</evidence>
<keyword evidence="8" id="KW-0812">Transmembrane</keyword>
<keyword evidence="4" id="KW-0597">Phosphoprotein</keyword>
<dbReference type="SMART" id="SM00304">
    <property type="entry name" value="HAMP"/>
    <property type="match status" value="1"/>
</dbReference>
<feature type="domain" description="Histidine kinase" evidence="9">
    <location>
        <begin position="163"/>
        <end position="348"/>
    </location>
</feature>
<dbReference type="Pfam" id="PF02518">
    <property type="entry name" value="HATPase_c"/>
    <property type="match status" value="1"/>
</dbReference>
<dbReference type="Gene3D" id="3.30.565.10">
    <property type="entry name" value="Histidine kinase-like ATPase, C-terminal domain"/>
    <property type="match status" value="1"/>
</dbReference>
<dbReference type="Pfam" id="PF00512">
    <property type="entry name" value="HisKA"/>
    <property type="match status" value="1"/>
</dbReference>
<dbReference type="CDD" id="cd06225">
    <property type="entry name" value="HAMP"/>
    <property type="match status" value="1"/>
</dbReference>
<dbReference type="InterPro" id="IPR005467">
    <property type="entry name" value="His_kinase_dom"/>
</dbReference>
<dbReference type="SUPFAM" id="SSF55874">
    <property type="entry name" value="ATPase domain of HSP90 chaperone/DNA topoisomerase II/histidine kinase"/>
    <property type="match status" value="1"/>
</dbReference>
<accession>A0A2N5NHC5</accession>
<evidence type="ECO:0000259" key="10">
    <source>
        <dbReference type="PROSITE" id="PS50885"/>
    </source>
</evidence>
<organism evidence="11 12">
    <name type="scientific">Mediterraneibacter gnavus</name>
    <name type="common">Ruminococcus gnavus</name>
    <dbReference type="NCBI Taxonomy" id="33038"/>
    <lineage>
        <taxon>Bacteria</taxon>
        <taxon>Bacillati</taxon>
        <taxon>Bacillota</taxon>
        <taxon>Clostridia</taxon>
        <taxon>Lachnospirales</taxon>
        <taxon>Lachnospiraceae</taxon>
        <taxon>Mediterraneibacter</taxon>
    </lineage>
</organism>
<dbReference type="SMART" id="SM00388">
    <property type="entry name" value="HisKA"/>
    <property type="match status" value="1"/>
</dbReference>
<dbReference type="SUPFAM" id="SSF158472">
    <property type="entry name" value="HAMP domain-like"/>
    <property type="match status" value="1"/>
</dbReference>
<evidence type="ECO:0000313" key="11">
    <source>
        <dbReference type="EMBL" id="PLT54495.1"/>
    </source>
</evidence>
<evidence type="ECO:0000256" key="7">
    <source>
        <dbReference type="ARBA" id="ARBA00023012"/>
    </source>
</evidence>
<dbReference type="EC" id="2.7.13.3" evidence="3"/>
<keyword evidence="8" id="KW-0472">Membrane</keyword>
<dbReference type="GO" id="GO:0000155">
    <property type="term" value="F:phosphorelay sensor kinase activity"/>
    <property type="evidence" value="ECO:0007669"/>
    <property type="project" value="InterPro"/>
</dbReference>
<dbReference type="InterPro" id="IPR036890">
    <property type="entry name" value="HATPase_C_sf"/>
</dbReference>
<dbReference type="SUPFAM" id="SSF47384">
    <property type="entry name" value="Homodimeric domain of signal transducing histidine kinase"/>
    <property type="match status" value="1"/>
</dbReference>
<feature type="transmembrane region" description="Helical" evidence="8">
    <location>
        <begin position="69"/>
        <end position="88"/>
    </location>
</feature>
<comment type="catalytic activity">
    <reaction evidence="1">
        <text>ATP + protein L-histidine = ADP + protein N-phospho-L-histidine.</text>
        <dbReference type="EC" id="2.7.13.3"/>
    </reaction>
</comment>
<dbReference type="InterPro" id="IPR003594">
    <property type="entry name" value="HATPase_dom"/>
</dbReference>
<keyword evidence="7" id="KW-0902">Two-component regulatory system</keyword>
<dbReference type="GO" id="GO:0016036">
    <property type="term" value="P:cellular response to phosphate starvation"/>
    <property type="evidence" value="ECO:0007669"/>
    <property type="project" value="TreeGrafter"/>
</dbReference>
<proteinExistence type="predicted"/>
<evidence type="ECO:0000256" key="1">
    <source>
        <dbReference type="ARBA" id="ARBA00000085"/>
    </source>
</evidence>
<keyword evidence="6" id="KW-0418">Kinase</keyword>
<dbReference type="RefSeq" id="WP_101879786.1">
    <property type="nucleotide sequence ID" value="NZ_AP031447.1"/>
</dbReference>
<dbReference type="PROSITE" id="PS50885">
    <property type="entry name" value="HAMP"/>
    <property type="match status" value="1"/>
</dbReference>
<dbReference type="SMART" id="SM00387">
    <property type="entry name" value="HATPase_c"/>
    <property type="match status" value="1"/>
</dbReference>
<comment type="subcellular location">
    <subcellularLocation>
        <location evidence="2">Membrane</location>
    </subcellularLocation>
</comment>
<dbReference type="CDD" id="cd00082">
    <property type="entry name" value="HisKA"/>
    <property type="match status" value="1"/>
</dbReference>
<dbReference type="GO" id="GO:0004721">
    <property type="term" value="F:phosphoprotein phosphatase activity"/>
    <property type="evidence" value="ECO:0007669"/>
    <property type="project" value="TreeGrafter"/>
</dbReference>
<dbReference type="Gene3D" id="1.10.287.130">
    <property type="match status" value="1"/>
</dbReference>
<evidence type="ECO:0000313" key="12">
    <source>
        <dbReference type="Proteomes" id="UP000234849"/>
    </source>
</evidence>
<feature type="domain" description="HAMP" evidence="10">
    <location>
        <begin position="89"/>
        <end position="141"/>
    </location>
</feature>
<evidence type="ECO:0000256" key="4">
    <source>
        <dbReference type="ARBA" id="ARBA00022553"/>
    </source>
</evidence>
<gene>
    <name evidence="11" type="ORF">CDL18_09475</name>
</gene>
<dbReference type="Gene3D" id="6.10.340.10">
    <property type="match status" value="1"/>
</dbReference>
<reference evidence="11 12" key="1">
    <citation type="journal article" date="2017" name="Genome Med.">
        <title>A novel Ruminococcus gnavus clade enriched in inflammatory bowel disease patients.</title>
        <authorList>
            <person name="Hall A.B."/>
            <person name="Yassour M."/>
            <person name="Sauk J."/>
            <person name="Garner A."/>
            <person name="Jiang X."/>
            <person name="Arthur T."/>
            <person name="Lagoudas G.K."/>
            <person name="Vatanen T."/>
            <person name="Fornelos N."/>
            <person name="Wilson R."/>
            <person name="Bertha M."/>
            <person name="Cohen M."/>
            <person name="Garber J."/>
            <person name="Khalili H."/>
            <person name="Gevers D."/>
            <person name="Ananthakrishnan A.N."/>
            <person name="Kugathasan S."/>
            <person name="Lander E.S."/>
            <person name="Blainey P."/>
            <person name="Vlamakis H."/>
            <person name="Xavier R.J."/>
            <person name="Huttenhower C."/>
        </authorList>
    </citation>
    <scope>NUCLEOTIDE SEQUENCE [LARGE SCALE GENOMIC DNA]</scope>
    <source>
        <strain evidence="11 12">RJX1118</strain>
    </source>
</reference>
<keyword evidence="5" id="KW-0808">Transferase</keyword>
<evidence type="ECO:0000256" key="6">
    <source>
        <dbReference type="ARBA" id="ARBA00022777"/>
    </source>
</evidence>
<dbReference type="AlphaFoldDB" id="A0A2N5NHC5"/>
<feature type="transmembrane region" description="Helical" evidence="8">
    <location>
        <begin position="12"/>
        <end position="33"/>
    </location>
</feature>
<evidence type="ECO:0000259" key="9">
    <source>
        <dbReference type="PROSITE" id="PS50109"/>
    </source>
</evidence>
<dbReference type="InterPro" id="IPR003661">
    <property type="entry name" value="HisK_dim/P_dom"/>
</dbReference>
<keyword evidence="8" id="KW-1133">Transmembrane helix</keyword>
<dbReference type="GO" id="GO:0005886">
    <property type="term" value="C:plasma membrane"/>
    <property type="evidence" value="ECO:0007669"/>
    <property type="project" value="TreeGrafter"/>
</dbReference>
<dbReference type="InterPro" id="IPR003660">
    <property type="entry name" value="HAMP_dom"/>
</dbReference>
<evidence type="ECO:0000256" key="3">
    <source>
        <dbReference type="ARBA" id="ARBA00012438"/>
    </source>
</evidence>
<dbReference type="EMBL" id="NIHM01000012">
    <property type="protein sequence ID" value="PLT54495.1"/>
    <property type="molecule type" value="Genomic_DNA"/>
</dbReference>
<dbReference type="PANTHER" id="PTHR45453">
    <property type="entry name" value="PHOSPHATE REGULON SENSOR PROTEIN PHOR"/>
    <property type="match status" value="1"/>
</dbReference>
<comment type="caution">
    <text evidence="11">The sequence shown here is derived from an EMBL/GenBank/DDBJ whole genome shotgun (WGS) entry which is preliminary data.</text>
</comment>
<dbReference type="PANTHER" id="PTHR45453:SF3">
    <property type="entry name" value="HISTIDINE KINASE"/>
    <property type="match status" value="1"/>
</dbReference>